<accession>A0AAC8VHZ3</accession>
<evidence type="ECO:0000313" key="2">
    <source>
        <dbReference type="Proteomes" id="UP000029558"/>
    </source>
</evidence>
<name>A0AAC8VHZ3_PISSA</name>
<dbReference type="Proteomes" id="UP000029558">
    <property type="component" value="Chromosome"/>
</dbReference>
<organism evidence="1 2">
    <name type="scientific">Piscirickettsia salmonis</name>
    <dbReference type="NCBI Taxonomy" id="1238"/>
    <lineage>
        <taxon>Bacteria</taxon>
        <taxon>Pseudomonadati</taxon>
        <taxon>Pseudomonadota</taxon>
        <taxon>Gammaproteobacteria</taxon>
        <taxon>Thiotrichales</taxon>
        <taxon>Piscirickettsiaceae</taxon>
        <taxon>Piscirickettsia</taxon>
    </lineage>
</organism>
<dbReference type="AlphaFoldDB" id="A0AAC8VHZ3"/>
<proteinExistence type="predicted"/>
<evidence type="ECO:0000313" key="1">
    <source>
        <dbReference type="EMBL" id="ALB22736.1"/>
    </source>
</evidence>
<gene>
    <name evidence="1" type="ORF">KU39_1554</name>
</gene>
<protein>
    <submittedName>
        <fullName evidence="1">Uncharacterized protein</fullName>
    </submittedName>
</protein>
<dbReference type="EMBL" id="CP012508">
    <property type="protein sequence ID" value="ALB22736.1"/>
    <property type="molecule type" value="Genomic_DNA"/>
</dbReference>
<sequence>MLIVGLAYQDILKTKRSSKQEREAPFLFILVACSA</sequence>
<reference evidence="1 2" key="1">
    <citation type="journal article" date="2014" name="Genome Announc.">
        <title>Comparative Genome Analysis of Two Isolates of the Fish Pathogen Piscirickettsia salmonis from Different Hosts Reveals Major Differences in Virulence-Associated Secretion Systems.</title>
        <authorList>
            <person name="Bohle H."/>
            <person name="Henriquez P."/>
            <person name="Grothusen H."/>
            <person name="Navas E."/>
            <person name="Sandoval A."/>
            <person name="Bustamante F."/>
            <person name="Bustos P."/>
            <person name="Mancilla M."/>
        </authorList>
    </citation>
    <scope>NUCLEOTIDE SEQUENCE [LARGE SCALE GENOMIC DNA]</scope>
    <source>
        <strain evidence="2">B1-32597</strain>
    </source>
</reference>